<evidence type="ECO:0000313" key="1">
    <source>
        <dbReference type="EMBL" id="CAK0783360.1"/>
    </source>
</evidence>
<reference evidence="1 2" key="1">
    <citation type="submission" date="2023-10" db="EMBL/GenBank/DDBJ databases">
        <authorList>
            <person name="Maclean D."/>
            <person name="Macfadyen A."/>
        </authorList>
    </citation>
    <scope>NUCLEOTIDE SEQUENCE [LARGE SCALE GENOMIC DNA]</scope>
</reference>
<sequence length="293" mass="32095">MATRLNAFKPQQNVLALTRNLRHRSRLARMPCKCQQEAFTVVGQGRVGAAIAEMGTQDVLIGRGEKIPESPAGPVIVCTRNDDLNGVVESTPSGRRKDLVFIQNGMLQPWLDEKGLSNSTQVLVYFAVAKKGEKPQDGKTDKNPEGLTAAWGPHAEAVARRLHNNGLSCGLPGKTAFKQAMLEKLVWICAYMVVGARHEAKVGEVEQKHKDEVTLLIEELGDGGAQALGISMADGYVDRLHAYSRSVAHFPTAVKEFKWRNGWFYSHTKAAQAEGKADPYPTHTKWLAELGAI</sequence>
<dbReference type="EMBL" id="CAUYUE010000008">
    <property type="protein sequence ID" value="CAK0783360.1"/>
    <property type="molecule type" value="Genomic_DNA"/>
</dbReference>
<dbReference type="PANTHER" id="PTHR34044:SF1">
    <property type="entry name" value="NUCLEAR PROTEIN"/>
    <property type="match status" value="1"/>
</dbReference>
<dbReference type="AlphaFoldDB" id="A0AAV1IAN9"/>
<accession>A0AAV1IAN9</accession>
<evidence type="ECO:0000313" key="2">
    <source>
        <dbReference type="Proteomes" id="UP001314263"/>
    </source>
</evidence>
<dbReference type="PANTHER" id="PTHR34044">
    <property type="entry name" value="NUCLEAR PROTEIN"/>
    <property type="match status" value="1"/>
</dbReference>
<dbReference type="Proteomes" id="UP001314263">
    <property type="component" value="Unassembled WGS sequence"/>
</dbReference>
<gene>
    <name evidence="1" type="ORF">CVIRNUC_006559</name>
</gene>
<protein>
    <submittedName>
        <fullName evidence="1">Uncharacterized protein</fullName>
    </submittedName>
</protein>
<organism evidence="1 2">
    <name type="scientific">Coccomyxa viridis</name>
    <dbReference type="NCBI Taxonomy" id="1274662"/>
    <lineage>
        <taxon>Eukaryota</taxon>
        <taxon>Viridiplantae</taxon>
        <taxon>Chlorophyta</taxon>
        <taxon>core chlorophytes</taxon>
        <taxon>Trebouxiophyceae</taxon>
        <taxon>Trebouxiophyceae incertae sedis</taxon>
        <taxon>Coccomyxaceae</taxon>
        <taxon>Coccomyxa</taxon>
    </lineage>
</organism>
<name>A0AAV1IAN9_9CHLO</name>
<comment type="caution">
    <text evidence="1">The sequence shown here is derived from an EMBL/GenBank/DDBJ whole genome shotgun (WGS) entry which is preliminary data.</text>
</comment>
<keyword evidence="2" id="KW-1185">Reference proteome</keyword>
<proteinExistence type="predicted"/>